<reference evidence="2 3" key="1">
    <citation type="journal article" date="2012" name="J. Bacteriol.">
        <title>Draft Genome Sequences for Two Metal-Reducing Pelosinus fermentans Strains Isolated from a Cr(VI)-Contaminated Site and for Type Strain R7.</title>
        <authorList>
            <person name="Brown S.D."/>
            <person name="Podar M."/>
            <person name="Klingeman D.M."/>
            <person name="Johnson C.M."/>
            <person name="Yang Z.K."/>
            <person name="Utturkar S.M."/>
            <person name="Land M.L."/>
            <person name="Mosher J.J."/>
            <person name="Hurt R.A.Jr."/>
            <person name="Phelps T.J."/>
            <person name="Palumbo A.V."/>
            <person name="Arkin A.P."/>
            <person name="Hazen T.C."/>
            <person name="Elias D.A."/>
        </authorList>
    </citation>
    <scope>NUCLEOTIDE SEQUENCE [LARGE SCALE GENOMIC DNA]</scope>
    <source>
        <strain evidence="2 3">B4</strain>
    </source>
</reference>
<proteinExistence type="predicted"/>
<protein>
    <submittedName>
        <fullName evidence="2">Lysine exporter protein</fullName>
    </submittedName>
</protein>
<organism evidence="2 3">
    <name type="scientific">Pelosinus fermentans B4</name>
    <dbReference type="NCBI Taxonomy" id="1149862"/>
    <lineage>
        <taxon>Bacteria</taxon>
        <taxon>Bacillati</taxon>
        <taxon>Bacillota</taxon>
        <taxon>Negativicutes</taxon>
        <taxon>Selenomonadales</taxon>
        <taxon>Sporomusaceae</taxon>
        <taxon>Pelosinus</taxon>
    </lineage>
</organism>
<keyword evidence="1" id="KW-1133">Transmembrane helix</keyword>
<keyword evidence="1" id="KW-0812">Transmembrane</keyword>
<keyword evidence="3" id="KW-1185">Reference proteome</keyword>
<evidence type="ECO:0000313" key="2">
    <source>
        <dbReference type="EMBL" id="EIW15461.1"/>
    </source>
</evidence>
<dbReference type="Proteomes" id="UP000004324">
    <property type="component" value="Unassembled WGS sequence"/>
</dbReference>
<sequence>MDMSNIYLFISISFILLISPGPNTIYVFTKGMTEGRKAVFKAVLAASLG</sequence>
<dbReference type="AlphaFoldDB" id="I9L5G9"/>
<comment type="caution">
    <text evidence="2">The sequence shown here is derived from an EMBL/GenBank/DDBJ whole genome shotgun (WGS) entry which is preliminary data.</text>
</comment>
<dbReference type="PATRIC" id="fig|1149862.3.peg.4170"/>
<accession>I9L5G9</accession>
<name>I9L5G9_9FIRM</name>
<feature type="transmembrane region" description="Helical" evidence="1">
    <location>
        <begin position="6"/>
        <end position="28"/>
    </location>
</feature>
<evidence type="ECO:0000313" key="3">
    <source>
        <dbReference type="Proteomes" id="UP000004324"/>
    </source>
</evidence>
<keyword evidence="1" id="KW-0472">Membrane</keyword>
<evidence type="ECO:0000256" key="1">
    <source>
        <dbReference type="SAM" id="Phobius"/>
    </source>
</evidence>
<gene>
    <name evidence="2" type="ORF">FB4_1150</name>
</gene>
<dbReference type="EMBL" id="AKVJ01000076">
    <property type="protein sequence ID" value="EIW15461.1"/>
    <property type="molecule type" value="Genomic_DNA"/>
</dbReference>